<reference evidence="3" key="1">
    <citation type="submission" date="2021-02" db="EMBL/GenBank/DDBJ databases">
        <authorList>
            <person name="Nowell W R."/>
        </authorList>
    </citation>
    <scope>NUCLEOTIDE SEQUENCE</scope>
</reference>
<dbReference type="EMBL" id="CAJNOR010006495">
    <property type="protein sequence ID" value="CAF1596668.1"/>
    <property type="molecule type" value="Genomic_DNA"/>
</dbReference>
<feature type="domain" description="Putative auto-transporter adhesin head GIN" evidence="2">
    <location>
        <begin position="79"/>
        <end position="243"/>
    </location>
</feature>
<sequence>MMIFTLYFLLLIEFINGQQRNYNRFMPDLPPSTTATPSSLIPKLTRRSHPLASRSFSKINLSGGPFNVKFYHNTNYNDNYTSVEVEAEESVHKLLSVDIIQNDILTVRLPENSNLNNQTNTTLVIIYQQLTELSIDGLVNVQCINQIQTHIFRFHNRGTGSIKLKLNVNILDAYLHSIGRVKLCGQVNDDAVLKSLGVGDVDCRHLLTKKMNVISSGIGNIYVTATDEISITLSGIGTVYYAGPLKQQIKTGLGNIVEIPNLLPNQDEQ</sequence>
<proteinExistence type="predicted"/>
<organism evidence="3 4">
    <name type="scientific">Adineta ricciae</name>
    <name type="common">Rotifer</name>
    <dbReference type="NCBI Taxonomy" id="249248"/>
    <lineage>
        <taxon>Eukaryota</taxon>
        <taxon>Metazoa</taxon>
        <taxon>Spiralia</taxon>
        <taxon>Gnathifera</taxon>
        <taxon>Rotifera</taxon>
        <taxon>Eurotatoria</taxon>
        <taxon>Bdelloidea</taxon>
        <taxon>Adinetida</taxon>
        <taxon>Adinetidae</taxon>
        <taxon>Adineta</taxon>
    </lineage>
</organism>
<dbReference type="Gene3D" id="2.160.20.120">
    <property type="match status" value="1"/>
</dbReference>
<keyword evidence="1" id="KW-0732">Signal</keyword>
<gene>
    <name evidence="3" type="ORF">XAT740_LOCUS47191</name>
</gene>
<feature type="chain" id="PRO_5032389687" description="Putative auto-transporter adhesin head GIN domain-containing protein" evidence="1">
    <location>
        <begin position="18"/>
        <end position="269"/>
    </location>
</feature>
<evidence type="ECO:0000313" key="3">
    <source>
        <dbReference type="EMBL" id="CAF1596668.1"/>
    </source>
</evidence>
<dbReference type="Pfam" id="PF10988">
    <property type="entry name" value="DUF2807"/>
    <property type="match status" value="1"/>
</dbReference>
<evidence type="ECO:0000256" key="1">
    <source>
        <dbReference type="SAM" id="SignalP"/>
    </source>
</evidence>
<evidence type="ECO:0000313" key="4">
    <source>
        <dbReference type="Proteomes" id="UP000663828"/>
    </source>
</evidence>
<accession>A0A816AF64</accession>
<name>A0A816AF64_ADIRI</name>
<dbReference type="AlphaFoldDB" id="A0A816AF64"/>
<dbReference type="InterPro" id="IPR021255">
    <property type="entry name" value="DUF2807"/>
</dbReference>
<comment type="caution">
    <text evidence="3">The sequence shown here is derived from an EMBL/GenBank/DDBJ whole genome shotgun (WGS) entry which is preliminary data.</text>
</comment>
<dbReference type="Proteomes" id="UP000663828">
    <property type="component" value="Unassembled WGS sequence"/>
</dbReference>
<keyword evidence="4" id="KW-1185">Reference proteome</keyword>
<feature type="signal peptide" evidence="1">
    <location>
        <begin position="1"/>
        <end position="17"/>
    </location>
</feature>
<protein>
    <recommendedName>
        <fullName evidence="2">Putative auto-transporter adhesin head GIN domain-containing protein</fullName>
    </recommendedName>
</protein>
<evidence type="ECO:0000259" key="2">
    <source>
        <dbReference type="Pfam" id="PF10988"/>
    </source>
</evidence>